<dbReference type="EMBL" id="BAABUK010000022">
    <property type="protein sequence ID" value="GAA5814782.1"/>
    <property type="molecule type" value="Genomic_DNA"/>
</dbReference>
<reference evidence="2 3" key="1">
    <citation type="submission" date="2024-04" db="EMBL/GenBank/DDBJ databases">
        <title>genome sequences of Mucor flavus KT1a and Helicostylum pulchrum KT1b strains isolated from the surface of a dry-aged beef.</title>
        <authorList>
            <person name="Toyotome T."/>
            <person name="Hosono M."/>
            <person name="Torimaru M."/>
            <person name="Fukuda K."/>
            <person name="Mikami N."/>
        </authorList>
    </citation>
    <scope>NUCLEOTIDE SEQUENCE [LARGE SCALE GENOMIC DNA]</scope>
    <source>
        <strain evidence="2 3">KT1a</strain>
    </source>
</reference>
<gene>
    <name evidence="2" type="ORF">MFLAVUS_008284</name>
</gene>
<protein>
    <submittedName>
        <fullName evidence="2">Uncharacterized protein</fullName>
    </submittedName>
</protein>
<proteinExistence type="predicted"/>
<dbReference type="Proteomes" id="UP001473302">
    <property type="component" value="Unassembled WGS sequence"/>
</dbReference>
<keyword evidence="3" id="KW-1185">Reference proteome</keyword>
<name>A0ABP9Z6T8_9FUNG</name>
<accession>A0ABP9Z6T8</accession>
<comment type="caution">
    <text evidence="2">The sequence shown here is derived from an EMBL/GenBank/DDBJ whole genome shotgun (WGS) entry which is preliminary data.</text>
</comment>
<evidence type="ECO:0000256" key="1">
    <source>
        <dbReference type="SAM" id="MobiDB-lite"/>
    </source>
</evidence>
<feature type="region of interest" description="Disordered" evidence="1">
    <location>
        <begin position="1"/>
        <end position="39"/>
    </location>
</feature>
<sequence length="90" mass="9913">MHNNLDSIVAQGRAKQKEQMSAKEIDETDPAPSDVTSPGVTLASNYRALSAPLNSNIRQDLPPLMSAFIKTLAEDNFTASEYKRGTDRIY</sequence>
<feature type="compositionally biased region" description="Basic and acidic residues" evidence="1">
    <location>
        <begin position="15"/>
        <end position="25"/>
    </location>
</feature>
<evidence type="ECO:0000313" key="3">
    <source>
        <dbReference type="Proteomes" id="UP001473302"/>
    </source>
</evidence>
<evidence type="ECO:0000313" key="2">
    <source>
        <dbReference type="EMBL" id="GAA5814782.1"/>
    </source>
</evidence>
<organism evidence="2 3">
    <name type="scientific">Mucor flavus</name>
    <dbReference type="NCBI Taxonomy" id="439312"/>
    <lineage>
        <taxon>Eukaryota</taxon>
        <taxon>Fungi</taxon>
        <taxon>Fungi incertae sedis</taxon>
        <taxon>Mucoromycota</taxon>
        <taxon>Mucoromycotina</taxon>
        <taxon>Mucoromycetes</taxon>
        <taxon>Mucorales</taxon>
        <taxon>Mucorineae</taxon>
        <taxon>Mucoraceae</taxon>
        <taxon>Mucor</taxon>
    </lineage>
</organism>